<dbReference type="Pfam" id="PF00072">
    <property type="entry name" value="Response_reg"/>
    <property type="match status" value="1"/>
</dbReference>
<dbReference type="Proteomes" id="UP000218542">
    <property type="component" value="Unassembled WGS sequence"/>
</dbReference>
<evidence type="ECO:0000313" key="4">
    <source>
        <dbReference type="EMBL" id="GAX59993.1"/>
    </source>
</evidence>
<dbReference type="GO" id="GO:0003677">
    <property type="term" value="F:DNA binding"/>
    <property type="evidence" value="ECO:0007669"/>
    <property type="project" value="UniProtKB-KW"/>
</dbReference>
<keyword evidence="4" id="KW-0238">DNA-binding</keyword>
<keyword evidence="5" id="KW-1185">Reference proteome</keyword>
<dbReference type="GO" id="GO:0000160">
    <property type="term" value="P:phosphorelay signal transduction system"/>
    <property type="evidence" value="ECO:0007669"/>
    <property type="project" value="InterPro"/>
</dbReference>
<dbReference type="InterPro" id="IPR050595">
    <property type="entry name" value="Bact_response_regulator"/>
</dbReference>
<dbReference type="AlphaFoldDB" id="A0A286TVT7"/>
<evidence type="ECO:0000313" key="5">
    <source>
        <dbReference type="Proteomes" id="UP000218542"/>
    </source>
</evidence>
<reference evidence="4 5" key="1">
    <citation type="journal article" date="2017" name="Environ. Microbiol. Rep.">
        <title>Genetic diversity of marine anaerobic ammonium-oxidizing bacteria as revealed by genomic and proteomic analyses of 'Candidatus Scalindua japonica'.</title>
        <authorList>
            <person name="Oshiki M."/>
            <person name="Mizuto K."/>
            <person name="Kimura Z."/>
            <person name="Kindaichi T."/>
            <person name="Satoh H."/>
            <person name="Okabe S."/>
        </authorList>
    </citation>
    <scope>NUCLEOTIDE SEQUENCE [LARGE SCALE GENOMIC DNA]</scope>
    <source>
        <strain evidence="5">husup-a2</strain>
    </source>
</reference>
<protein>
    <submittedName>
        <fullName evidence="4">Response regulators consisting of a cheY-like receiver domain and a winged-helix DNA-binding domain</fullName>
    </submittedName>
</protein>
<dbReference type="RefSeq" id="WP_096893169.1">
    <property type="nucleotide sequence ID" value="NZ_BAOS01000005.1"/>
</dbReference>
<dbReference type="SMART" id="SM00448">
    <property type="entry name" value="REC"/>
    <property type="match status" value="1"/>
</dbReference>
<dbReference type="EMBL" id="BAOS01000005">
    <property type="protein sequence ID" value="GAX59993.1"/>
    <property type="molecule type" value="Genomic_DNA"/>
</dbReference>
<dbReference type="InterPro" id="IPR011006">
    <property type="entry name" value="CheY-like_superfamily"/>
</dbReference>
<dbReference type="InterPro" id="IPR001789">
    <property type="entry name" value="Sig_transdc_resp-reg_receiver"/>
</dbReference>
<evidence type="ECO:0000259" key="3">
    <source>
        <dbReference type="PROSITE" id="PS50110"/>
    </source>
</evidence>
<organism evidence="4 5">
    <name type="scientific">Candidatus Scalindua japonica</name>
    <dbReference type="NCBI Taxonomy" id="1284222"/>
    <lineage>
        <taxon>Bacteria</taxon>
        <taxon>Pseudomonadati</taxon>
        <taxon>Planctomycetota</taxon>
        <taxon>Candidatus Brocadiia</taxon>
        <taxon>Candidatus Brocadiales</taxon>
        <taxon>Candidatus Scalinduaceae</taxon>
        <taxon>Candidatus Scalindua</taxon>
    </lineage>
</organism>
<dbReference type="CDD" id="cd17574">
    <property type="entry name" value="REC_OmpR"/>
    <property type="match status" value="1"/>
</dbReference>
<comment type="caution">
    <text evidence="4">The sequence shown here is derived from an EMBL/GenBank/DDBJ whole genome shotgun (WGS) entry which is preliminary data.</text>
</comment>
<feature type="modified residue" description="4-aspartylphosphate" evidence="2">
    <location>
        <position position="52"/>
    </location>
</feature>
<dbReference type="PANTHER" id="PTHR44591">
    <property type="entry name" value="STRESS RESPONSE REGULATOR PROTEIN 1"/>
    <property type="match status" value="1"/>
</dbReference>
<evidence type="ECO:0000256" key="1">
    <source>
        <dbReference type="ARBA" id="ARBA00022553"/>
    </source>
</evidence>
<feature type="domain" description="Response regulatory" evidence="3">
    <location>
        <begin position="3"/>
        <end position="117"/>
    </location>
</feature>
<dbReference type="PANTHER" id="PTHR44591:SF3">
    <property type="entry name" value="RESPONSE REGULATORY DOMAIN-CONTAINING PROTEIN"/>
    <property type="match status" value="1"/>
</dbReference>
<sequence length="123" mass="14102">MNTILVVDDNTNICYMMKHYLEEMKYDVITSHSGMDALEKVKNLKPDVMLLDIVMTGMGGLEVLRRVRLFDKDIGIIMISGLLDNTFSKTAFENGADEYITKPFDLDHLHECILVDLIMRSKQ</sequence>
<dbReference type="SUPFAM" id="SSF52172">
    <property type="entry name" value="CheY-like"/>
    <property type="match status" value="1"/>
</dbReference>
<keyword evidence="1 2" id="KW-0597">Phosphoprotein</keyword>
<dbReference type="Gene3D" id="3.40.50.2300">
    <property type="match status" value="1"/>
</dbReference>
<accession>A0A286TVT7</accession>
<gene>
    <name evidence="4" type="ORF">SCALIN_C05_0078</name>
</gene>
<name>A0A286TVT7_9BACT</name>
<dbReference type="PROSITE" id="PS50110">
    <property type="entry name" value="RESPONSE_REGULATORY"/>
    <property type="match status" value="1"/>
</dbReference>
<evidence type="ECO:0000256" key="2">
    <source>
        <dbReference type="PROSITE-ProRule" id="PRU00169"/>
    </source>
</evidence>
<dbReference type="OrthoDB" id="286140at2"/>
<proteinExistence type="predicted"/>